<organism evidence="1 2">
    <name type="scientific">Solanum verrucosum</name>
    <dbReference type="NCBI Taxonomy" id="315347"/>
    <lineage>
        <taxon>Eukaryota</taxon>
        <taxon>Viridiplantae</taxon>
        <taxon>Streptophyta</taxon>
        <taxon>Embryophyta</taxon>
        <taxon>Tracheophyta</taxon>
        <taxon>Spermatophyta</taxon>
        <taxon>Magnoliopsida</taxon>
        <taxon>eudicotyledons</taxon>
        <taxon>Gunneridae</taxon>
        <taxon>Pentapetalae</taxon>
        <taxon>asterids</taxon>
        <taxon>lamiids</taxon>
        <taxon>Solanales</taxon>
        <taxon>Solanaceae</taxon>
        <taxon>Solanoideae</taxon>
        <taxon>Solaneae</taxon>
        <taxon>Solanum</taxon>
    </lineage>
</organism>
<gene>
    <name evidence="1" type="ORF">MTR67_006781</name>
</gene>
<accession>A0AAF0PYP1</accession>
<sequence length="87" mass="10274">MNPPEFLSTQIGEDPQNFIDEVKKIFGVMQVTENDRVELISYQLKDVAHIWFFLIKLREAKTQEFMNLRQGSMTTQDYGIKFTQLSR</sequence>
<evidence type="ECO:0000313" key="1">
    <source>
        <dbReference type="EMBL" id="WMV13396.1"/>
    </source>
</evidence>
<name>A0AAF0PYP1_SOLVR</name>
<protein>
    <recommendedName>
        <fullName evidence="3">Gag-pol polyprotein</fullName>
    </recommendedName>
</protein>
<evidence type="ECO:0000313" key="2">
    <source>
        <dbReference type="Proteomes" id="UP001234989"/>
    </source>
</evidence>
<dbReference type="AlphaFoldDB" id="A0AAF0PYP1"/>
<reference evidence="1" key="1">
    <citation type="submission" date="2023-08" db="EMBL/GenBank/DDBJ databases">
        <title>A de novo genome assembly of Solanum verrucosum Schlechtendal, a Mexican diploid species geographically isolated from the other diploid A-genome species in potato relatives.</title>
        <authorList>
            <person name="Hosaka K."/>
        </authorList>
    </citation>
    <scope>NUCLEOTIDE SEQUENCE</scope>
    <source>
        <tissue evidence="1">Young leaves</tissue>
    </source>
</reference>
<evidence type="ECO:0008006" key="3">
    <source>
        <dbReference type="Google" id="ProtNLM"/>
    </source>
</evidence>
<dbReference type="EMBL" id="CP133613">
    <property type="protein sequence ID" value="WMV13396.1"/>
    <property type="molecule type" value="Genomic_DNA"/>
</dbReference>
<proteinExistence type="predicted"/>
<keyword evidence="2" id="KW-1185">Reference proteome</keyword>
<dbReference type="Proteomes" id="UP001234989">
    <property type="component" value="Chromosome 2"/>
</dbReference>